<reference evidence="4" key="1">
    <citation type="submission" date="2022-07" db="EMBL/GenBank/DDBJ databases">
        <title>Phylogenomic reconstructions and comparative analyses of Kickxellomycotina fungi.</title>
        <authorList>
            <person name="Reynolds N.K."/>
            <person name="Stajich J.E."/>
            <person name="Barry K."/>
            <person name="Grigoriev I.V."/>
            <person name="Crous P."/>
            <person name="Smith M.E."/>
        </authorList>
    </citation>
    <scope>NUCLEOTIDE SEQUENCE</scope>
    <source>
        <strain evidence="4">CBS 109367</strain>
    </source>
</reference>
<feature type="region of interest" description="Disordered" evidence="1">
    <location>
        <begin position="465"/>
        <end position="535"/>
    </location>
</feature>
<dbReference type="PANTHER" id="PTHR28136:SF1">
    <property type="entry name" value="NUCLEUS EXPORT PROTEIN BRL1"/>
    <property type="match status" value="1"/>
</dbReference>
<keyword evidence="2" id="KW-0812">Transmembrane</keyword>
<evidence type="ECO:0000313" key="5">
    <source>
        <dbReference type="Proteomes" id="UP001151516"/>
    </source>
</evidence>
<feature type="region of interest" description="Disordered" evidence="1">
    <location>
        <begin position="116"/>
        <end position="171"/>
    </location>
</feature>
<feature type="domain" description="Brl1/Brr6" evidence="3">
    <location>
        <begin position="325"/>
        <end position="458"/>
    </location>
</feature>
<dbReference type="InterPro" id="IPR018767">
    <property type="entry name" value="Brl1/Brr6_dom"/>
</dbReference>
<dbReference type="PANTHER" id="PTHR28136">
    <property type="entry name" value="NUCLEUS EXPORT PROTEIN BRR6"/>
    <property type="match status" value="1"/>
</dbReference>
<keyword evidence="2" id="KW-1133">Transmembrane helix</keyword>
<dbReference type="OrthoDB" id="5961at2759"/>
<protein>
    <recommendedName>
        <fullName evidence="3">Brl1/Brr6 domain-containing protein</fullName>
    </recommendedName>
</protein>
<proteinExistence type="predicted"/>
<evidence type="ECO:0000313" key="4">
    <source>
        <dbReference type="EMBL" id="KAJ2684671.1"/>
    </source>
</evidence>
<feature type="region of interest" description="Disordered" evidence="1">
    <location>
        <begin position="196"/>
        <end position="289"/>
    </location>
</feature>
<dbReference type="GO" id="GO:0006998">
    <property type="term" value="P:nuclear envelope organization"/>
    <property type="evidence" value="ECO:0007669"/>
    <property type="project" value="InterPro"/>
</dbReference>
<feature type="compositionally biased region" description="Basic residues" evidence="1">
    <location>
        <begin position="216"/>
        <end position="231"/>
    </location>
</feature>
<dbReference type="EMBL" id="JANBTX010000195">
    <property type="protein sequence ID" value="KAJ2684671.1"/>
    <property type="molecule type" value="Genomic_DNA"/>
</dbReference>
<dbReference type="Proteomes" id="UP001151516">
    <property type="component" value="Unassembled WGS sequence"/>
</dbReference>
<dbReference type="Pfam" id="PF10104">
    <property type="entry name" value="Brr6_like_C_C"/>
    <property type="match status" value="1"/>
</dbReference>
<evidence type="ECO:0000256" key="1">
    <source>
        <dbReference type="SAM" id="MobiDB-lite"/>
    </source>
</evidence>
<dbReference type="SMART" id="SM01042">
    <property type="entry name" value="Brr6_like_C_C"/>
    <property type="match status" value="1"/>
</dbReference>
<keyword evidence="5" id="KW-1185">Reference proteome</keyword>
<dbReference type="GO" id="GO:0031965">
    <property type="term" value="C:nuclear membrane"/>
    <property type="evidence" value="ECO:0007669"/>
    <property type="project" value="InterPro"/>
</dbReference>
<dbReference type="AlphaFoldDB" id="A0A9W8GFT4"/>
<name>A0A9W8GFT4_9FUNG</name>
<feature type="transmembrane region" description="Helical" evidence="2">
    <location>
        <begin position="328"/>
        <end position="350"/>
    </location>
</feature>
<organism evidence="4 5">
    <name type="scientific">Coemansia spiralis</name>
    <dbReference type="NCBI Taxonomy" id="417178"/>
    <lineage>
        <taxon>Eukaryota</taxon>
        <taxon>Fungi</taxon>
        <taxon>Fungi incertae sedis</taxon>
        <taxon>Zoopagomycota</taxon>
        <taxon>Kickxellomycotina</taxon>
        <taxon>Kickxellomycetes</taxon>
        <taxon>Kickxellales</taxon>
        <taxon>Kickxellaceae</taxon>
        <taxon>Coemansia</taxon>
    </lineage>
</organism>
<feature type="compositionally biased region" description="Basic and acidic residues" evidence="1">
    <location>
        <begin position="279"/>
        <end position="288"/>
    </location>
</feature>
<feature type="compositionally biased region" description="Low complexity" evidence="1">
    <location>
        <begin position="253"/>
        <end position="265"/>
    </location>
</feature>
<feature type="compositionally biased region" description="Low complexity" evidence="1">
    <location>
        <begin position="502"/>
        <end position="516"/>
    </location>
</feature>
<comment type="caution">
    <text evidence="4">The sequence shown here is derived from an EMBL/GenBank/DDBJ whole genome shotgun (WGS) entry which is preliminary data.</text>
</comment>
<dbReference type="GO" id="GO:0055088">
    <property type="term" value="P:lipid homeostasis"/>
    <property type="evidence" value="ECO:0007669"/>
    <property type="project" value="InterPro"/>
</dbReference>
<feature type="compositionally biased region" description="Basic and acidic residues" evidence="1">
    <location>
        <begin position="141"/>
        <end position="150"/>
    </location>
</feature>
<keyword evidence="2" id="KW-0472">Membrane</keyword>
<gene>
    <name evidence="4" type="ORF">IWW39_004771</name>
</gene>
<sequence length="535" mass="59874">MLYISDTDDGTSANSRPKVTWSQCLLPPPINFSDSPESSQGSSTLMLMMRGGDSPLSNTSSLNIRSSRVALSPIDDVDESVLSRIEPLSSPLLAHLVNHKSQLEFAEAVFGRKPQERSRVGPMEVDYDDTDGSWLNAPAKEQSKASEEHTRKRRLLTQQTNDGGANGMGYSTAPFTFNMPLRQAEPEPMAIDSEVARPAVRSGDNNPISPNAVRRIYSRRRNQQQIARRRNMPIGFGEASSSWTTESEDNDSDSVSSRSNASTRAPMSQRRLRRRQQRRLQERMDRRASAVTRGVDRMLSLMGSRVDEPTVVERLQMHRDIPYVISGYLQLGFNVFMVGTILMIIVHVLLTIQRDVNSKVQEHATAILQEIAVCSKNYQDNRCEPGLRVPGMEDGCNYWDNCMHRDPTKIGRAKVSAETLAEIINGFIEPISLKTMLFFVLMFFGTLVASNFAFGAYRHSRVQQQHVTQSGDHPGARRRDDVMASPSPRPLQPVSGLPLLETASSRSRSRSASSTSRQHRLAPSSDLYQRRRPGR</sequence>
<accession>A0A9W8GFT4</accession>
<dbReference type="InterPro" id="IPR040202">
    <property type="entry name" value="Brl1/Brr6"/>
</dbReference>
<evidence type="ECO:0000256" key="2">
    <source>
        <dbReference type="SAM" id="Phobius"/>
    </source>
</evidence>
<evidence type="ECO:0000259" key="3">
    <source>
        <dbReference type="SMART" id="SM01042"/>
    </source>
</evidence>
<feature type="transmembrane region" description="Helical" evidence="2">
    <location>
        <begin position="436"/>
        <end position="457"/>
    </location>
</feature>